<comment type="caution">
    <text evidence="1">The sequence shown here is derived from an EMBL/GenBank/DDBJ whole genome shotgun (WGS) entry which is preliminary data.</text>
</comment>
<evidence type="ECO:0000313" key="1">
    <source>
        <dbReference type="EMBL" id="GKU89266.1"/>
    </source>
</evidence>
<gene>
    <name evidence="1" type="ORF">SLEP1_g3429</name>
</gene>
<evidence type="ECO:0000313" key="2">
    <source>
        <dbReference type="Proteomes" id="UP001054252"/>
    </source>
</evidence>
<accession>A0AAV5HSU1</accession>
<reference evidence="1 2" key="1">
    <citation type="journal article" date="2021" name="Commun. Biol.">
        <title>The genome of Shorea leprosula (Dipterocarpaceae) highlights the ecological relevance of drought in aseasonal tropical rainforests.</title>
        <authorList>
            <person name="Ng K.K.S."/>
            <person name="Kobayashi M.J."/>
            <person name="Fawcett J.A."/>
            <person name="Hatakeyama M."/>
            <person name="Paape T."/>
            <person name="Ng C.H."/>
            <person name="Ang C.C."/>
            <person name="Tnah L.H."/>
            <person name="Lee C.T."/>
            <person name="Nishiyama T."/>
            <person name="Sese J."/>
            <person name="O'Brien M.J."/>
            <person name="Copetti D."/>
            <person name="Mohd Noor M.I."/>
            <person name="Ong R.C."/>
            <person name="Putra M."/>
            <person name="Sireger I.Z."/>
            <person name="Indrioko S."/>
            <person name="Kosugi Y."/>
            <person name="Izuno A."/>
            <person name="Isagi Y."/>
            <person name="Lee S.L."/>
            <person name="Shimizu K.K."/>
        </authorList>
    </citation>
    <scope>NUCLEOTIDE SEQUENCE [LARGE SCALE GENOMIC DNA]</scope>
    <source>
        <strain evidence="1">214</strain>
    </source>
</reference>
<dbReference type="EMBL" id="BPVZ01000003">
    <property type="protein sequence ID" value="GKU89266.1"/>
    <property type="molecule type" value="Genomic_DNA"/>
</dbReference>
<protein>
    <submittedName>
        <fullName evidence="1">Uncharacterized protein</fullName>
    </submittedName>
</protein>
<proteinExistence type="predicted"/>
<dbReference type="AlphaFoldDB" id="A0AAV5HSU1"/>
<sequence>MVWLEEGATRKKTTSKRRDEYIKKNLAPAIGRRGPPNRTVITLLINCPLICDNLYLEEQEEGESESQRGFEEIFATNLC</sequence>
<organism evidence="1 2">
    <name type="scientific">Rubroshorea leprosula</name>
    <dbReference type="NCBI Taxonomy" id="152421"/>
    <lineage>
        <taxon>Eukaryota</taxon>
        <taxon>Viridiplantae</taxon>
        <taxon>Streptophyta</taxon>
        <taxon>Embryophyta</taxon>
        <taxon>Tracheophyta</taxon>
        <taxon>Spermatophyta</taxon>
        <taxon>Magnoliopsida</taxon>
        <taxon>eudicotyledons</taxon>
        <taxon>Gunneridae</taxon>
        <taxon>Pentapetalae</taxon>
        <taxon>rosids</taxon>
        <taxon>malvids</taxon>
        <taxon>Malvales</taxon>
        <taxon>Dipterocarpaceae</taxon>
        <taxon>Rubroshorea</taxon>
    </lineage>
</organism>
<dbReference type="Proteomes" id="UP001054252">
    <property type="component" value="Unassembled WGS sequence"/>
</dbReference>
<name>A0AAV5HSU1_9ROSI</name>
<keyword evidence="2" id="KW-1185">Reference proteome</keyword>